<keyword evidence="5" id="KW-0472">Membrane</keyword>
<feature type="region of interest" description="Disordered" evidence="8">
    <location>
        <begin position="45"/>
        <end position="77"/>
    </location>
</feature>
<comment type="subcellular location">
    <subcellularLocation>
        <location evidence="1">Vacuole membrane</location>
        <topology evidence="1">Lipid-anchor</topology>
    </subcellularLocation>
</comment>
<feature type="compositionally biased region" description="Low complexity" evidence="8">
    <location>
        <begin position="45"/>
        <end position="54"/>
    </location>
</feature>
<evidence type="ECO:0000256" key="8">
    <source>
        <dbReference type="SAM" id="MobiDB-lite"/>
    </source>
</evidence>
<feature type="region of interest" description="Disordered" evidence="8">
    <location>
        <begin position="1583"/>
        <end position="1661"/>
    </location>
</feature>
<feature type="compositionally biased region" description="Basic residues" evidence="8">
    <location>
        <begin position="1629"/>
        <end position="1641"/>
    </location>
</feature>
<reference evidence="9" key="2">
    <citation type="submission" date="2019-06" db="EMBL/GenBank/DDBJ databases">
        <title>Genomics analysis of Aphanomyces spp. identifies a new class of oomycete effector associated with host adaptation.</title>
        <authorList>
            <person name="Gaulin E."/>
        </authorList>
    </citation>
    <scope>NUCLEOTIDE SEQUENCE</scope>
    <source>
        <strain evidence="9">CBS 578.67</strain>
    </source>
</reference>
<accession>A0A485L7W9</accession>
<evidence type="ECO:0000313" key="11">
    <source>
        <dbReference type="Proteomes" id="UP000332933"/>
    </source>
</evidence>
<feature type="region of interest" description="Disordered" evidence="8">
    <location>
        <begin position="673"/>
        <end position="692"/>
    </location>
</feature>
<evidence type="ECO:0000256" key="1">
    <source>
        <dbReference type="ARBA" id="ARBA00004592"/>
    </source>
</evidence>
<organism evidence="10 11">
    <name type="scientific">Aphanomyces stellatus</name>
    <dbReference type="NCBI Taxonomy" id="120398"/>
    <lineage>
        <taxon>Eukaryota</taxon>
        <taxon>Sar</taxon>
        <taxon>Stramenopiles</taxon>
        <taxon>Oomycota</taxon>
        <taxon>Saprolegniomycetes</taxon>
        <taxon>Saprolegniales</taxon>
        <taxon>Verrucalvaceae</taxon>
        <taxon>Aphanomyces</taxon>
    </lineage>
</organism>
<evidence type="ECO:0000256" key="6">
    <source>
        <dbReference type="ARBA" id="ARBA00023288"/>
    </source>
</evidence>
<reference evidence="10 11" key="1">
    <citation type="submission" date="2019-03" db="EMBL/GenBank/DDBJ databases">
        <authorList>
            <person name="Gaulin E."/>
            <person name="Dumas B."/>
        </authorList>
    </citation>
    <scope>NUCLEOTIDE SEQUENCE [LARGE SCALE GENOMIC DNA]</scope>
    <source>
        <strain evidence="10">CBS 568.67</strain>
    </source>
</reference>
<keyword evidence="3" id="KW-0926">Vacuole</keyword>
<feature type="compositionally biased region" description="Low complexity" evidence="8">
    <location>
        <begin position="1602"/>
        <end position="1616"/>
    </location>
</feature>
<dbReference type="Gene3D" id="1.25.10.10">
    <property type="entry name" value="Leucine-rich Repeat Variant"/>
    <property type="match status" value="5"/>
</dbReference>
<dbReference type="SUPFAM" id="SSF48371">
    <property type="entry name" value="ARM repeat"/>
    <property type="match status" value="4"/>
</dbReference>
<keyword evidence="4" id="KW-0677">Repeat</keyword>
<dbReference type="PANTHER" id="PTHR47249">
    <property type="entry name" value="VACUOLAR PROTEIN 8"/>
    <property type="match status" value="1"/>
</dbReference>
<dbReference type="EMBL" id="VJMH01006049">
    <property type="protein sequence ID" value="KAF0691634.1"/>
    <property type="molecule type" value="Genomic_DNA"/>
</dbReference>
<dbReference type="GO" id="GO:0043495">
    <property type="term" value="F:protein-membrane adaptor activity"/>
    <property type="evidence" value="ECO:0007669"/>
    <property type="project" value="InterPro"/>
</dbReference>
<keyword evidence="6" id="KW-0449">Lipoprotein</keyword>
<dbReference type="SMART" id="SM00185">
    <property type="entry name" value="ARM"/>
    <property type="match status" value="9"/>
</dbReference>
<evidence type="ECO:0000256" key="4">
    <source>
        <dbReference type="ARBA" id="ARBA00022737"/>
    </source>
</evidence>
<comment type="similarity">
    <text evidence="2">Belongs to the beta-catenin family.</text>
</comment>
<dbReference type="EMBL" id="CAADRA010006070">
    <property type="protein sequence ID" value="VFT93921.1"/>
    <property type="molecule type" value="Genomic_DNA"/>
</dbReference>
<dbReference type="GO" id="GO:0005774">
    <property type="term" value="C:vacuolar membrane"/>
    <property type="evidence" value="ECO:0007669"/>
    <property type="project" value="UniProtKB-SubCell"/>
</dbReference>
<dbReference type="OrthoDB" id="73651at2759"/>
<dbReference type="InterPro" id="IPR016024">
    <property type="entry name" value="ARM-type_fold"/>
</dbReference>
<dbReference type="InterPro" id="IPR011989">
    <property type="entry name" value="ARM-like"/>
</dbReference>
<evidence type="ECO:0000313" key="10">
    <source>
        <dbReference type="EMBL" id="VFT93921.1"/>
    </source>
</evidence>
<evidence type="ECO:0000256" key="2">
    <source>
        <dbReference type="ARBA" id="ARBA00005462"/>
    </source>
</evidence>
<dbReference type="PANTHER" id="PTHR47249:SF1">
    <property type="entry name" value="VACUOLAR PROTEIN 8"/>
    <property type="match status" value="1"/>
</dbReference>
<evidence type="ECO:0000256" key="3">
    <source>
        <dbReference type="ARBA" id="ARBA00022554"/>
    </source>
</evidence>
<evidence type="ECO:0000256" key="5">
    <source>
        <dbReference type="ARBA" id="ARBA00023136"/>
    </source>
</evidence>
<dbReference type="Proteomes" id="UP000332933">
    <property type="component" value="Unassembled WGS sequence"/>
</dbReference>
<dbReference type="GO" id="GO:0071562">
    <property type="term" value="P:nucleus-vacuole junction assembly"/>
    <property type="evidence" value="ECO:0007669"/>
    <property type="project" value="InterPro"/>
</dbReference>
<gene>
    <name evidence="10" type="primary">Aste57867_17164</name>
    <name evidence="9" type="ORF">As57867_017105</name>
    <name evidence="10" type="ORF">ASTE57867_17164</name>
</gene>
<feature type="region of interest" description="Disordered" evidence="8">
    <location>
        <begin position="147"/>
        <end position="174"/>
    </location>
</feature>
<feature type="compositionally biased region" description="Polar residues" evidence="8">
    <location>
        <begin position="161"/>
        <end position="173"/>
    </location>
</feature>
<proteinExistence type="inferred from homology"/>
<keyword evidence="11" id="KW-1185">Reference proteome</keyword>
<evidence type="ECO:0000256" key="7">
    <source>
        <dbReference type="ARBA" id="ARBA00026209"/>
    </source>
</evidence>
<evidence type="ECO:0000313" key="9">
    <source>
        <dbReference type="EMBL" id="KAF0691634.1"/>
    </source>
</evidence>
<sequence length="1661" mass="178868">MVVGASAPPPSSSSVAAPMTSSFGSLGLGLISPILSSRNSISSSSTSSLPAIHSPGGGGLRGSSSSHTSSLSTGISINHTPTALSLGSLKARKKMMQNTVHKLRASTAMVAHSSDEREVDGILYQSRIKIPHSWNFTNAKERWQAAVARTSDDQPVRRHSGATTPSPRPNVSSHGIVGGGGEFLHVAHGRGSMFMPQNAEARSRCAESLYKLSKQVGSELMIIESGAIQNIADFCDIDDGLLQSYCAATLANLTSTTVTAILDAFVANDGIPVVLEITWSPSFHVKVLCTTTLCRLSCFPEFTKSLFSSKAVIELSNMLSLPHPPLQKLCIQTLVNMICHGCEFHEKLFCGGGNVGHNKLGIVLAISQLAQEASNGRFAAQMIFNMSLYPSSASGAIRGGIGEVLYYLIQAAYSTHSLAKLQLTHPPRANDTAITQQSDQLAISRLIAMALGHFSKYLDLHLLMGTWSVKVVQHFLSLYASTGQAPALAFMLPHCARVLANLSANDEYIQTVFCGNETLLQMVVSMHTWAAADGVECQQNVLRTIANLTRCPTCGPLLVHAHILPVLHSVLLLDAGDHVASMKEDALVALVNLACHDALPNTLFELNMPQSFEASFRLHVNLPNGHSVRYMLSLTICYLTFDPRLRKMATSNLNLLIESLLYGFHYTPRSTSASIGGAPPHSPATHARHPRDPLDAFDDMSGGAGIRFRFLAAMCYTAGEIHAVDHVQSLVDIVLECLDDAASVPADTSQGYGTGAVEYFCAGILFTLSKTALTLLRKQHMVAAWTTVLFAPRVQDAVFRLSRFAIHHVCPPTPFSGGGGGAMKNLQPATQAYCTGTLYHMCAAEHTTATALLALVEACNASEDAPTLLACASTFAIVSFTPEGRQLLLTTNGLAHALNKLGRTSVCQQYAAVAACNVAITGCMWNASELKDFVVVALLRSNSFDAIQVHAKTLYNLLSHPSTRDQVIDDGVLYAFLKLAQLQTNGLDGPEETLSLCLHALFNLSDAPIYHDTILKLGVTPFLLSGVSGRRKRVLHFLNTESRRYAIGLLCNLSSRDANHKELIQNAQVTDILRSLCDGDTETRASGAMTLRNLTLSVANAEVVRVENGAVTMTWPPKVCTRNALNLLLVFMTSSHDTVRRLAAQAIGNCSLVTELQHLFLELKVGEALLRVLEDTTTVLASETARAMLITLHNLALDDACAVDMLHDRIVARWARLPPVYFADPAVCALAATSCHILSRKKHSALLIASQDIVTLCRVLGDHHGGDASILRDCLSCLAHLSTHLPTHALLFQGGVVDTLCHLLECIAGVPPPSAALYTRAAMVFRNLSLSSAVWDGGAAPLLSDAMIAVGPATIAMGFVENAVACDQLMRGVPWLARIVAALASSSSSSDLYPRVCGEVCVALANLCKIKRLRTSMVASGMLHLLLDIHGTFKSSPTHPFLQQSSTVTLHQLAAEESATLEAGLIEALLSVLDHTDVVVHEVQREEGKVSRLDECEHDDLPLATSESLCRQTYRTVRWVHYIVEAPSKLDPNFDSAPWPMRLHRIRGPLPALQDMDDRATGDGDVDSGQIMTIDTKKVTIDEDGACRDDDGAPPPLDRAKSPASLASTTPPSTASGHPPQRFTQIKKFDHHMKMTRKQSRRGYLGPSSLPHLKSELQVEK</sequence>
<dbReference type="InterPro" id="IPR000225">
    <property type="entry name" value="Armadillo"/>
</dbReference>
<name>A0A485L7W9_9STRA</name>
<protein>
    <recommendedName>
        <fullName evidence="7">Vacuolar protein 8</fullName>
    </recommendedName>
</protein>
<dbReference type="InterPro" id="IPR045156">
    <property type="entry name" value="Vac8"/>
</dbReference>
<feature type="compositionally biased region" description="Low complexity" evidence="8">
    <location>
        <begin position="62"/>
        <end position="76"/>
    </location>
</feature>